<feature type="transmembrane region" description="Helical" evidence="7">
    <location>
        <begin position="493"/>
        <end position="526"/>
    </location>
</feature>
<keyword evidence="5 7" id="KW-0472">Membrane</keyword>
<dbReference type="PANTHER" id="PTHR30509:SF9">
    <property type="entry name" value="MULTIDRUG RESISTANCE PROTEIN MDTO"/>
    <property type="match status" value="1"/>
</dbReference>
<feature type="transmembrane region" description="Helical" evidence="7">
    <location>
        <begin position="96"/>
        <end position="117"/>
    </location>
</feature>
<feature type="transmembrane region" description="Helical" evidence="7">
    <location>
        <begin position="46"/>
        <end position="65"/>
    </location>
</feature>
<comment type="caution">
    <text evidence="9">The sequence shown here is derived from an EMBL/GenBank/DDBJ whole genome shotgun (WGS) entry which is preliminary data.</text>
</comment>
<evidence type="ECO:0000256" key="7">
    <source>
        <dbReference type="SAM" id="Phobius"/>
    </source>
</evidence>
<dbReference type="Pfam" id="PF13515">
    <property type="entry name" value="FUSC_2"/>
    <property type="match status" value="1"/>
</dbReference>
<feature type="transmembrane region" description="Helical" evidence="7">
    <location>
        <begin position="146"/>
        <end position="163"/>
    </location>
</feature>
<feature type="domain" description="Integral membrane bound transporter" evidence="8">
    <location>
        <begin position="428"/>
        <end position="555"/>
    </location>
</feature>
<dbReference type="Proteomes" id="UP001501475">
    <property type="component" value="Unassembled WGS sequence"/>
</dbReference>
<reference evidence="10" key="1">
    <citation type="journal article" date="2019" name="Int. J. Syst. Evol. Microbiol.">
        <title>The Global Catalogue of Microorganisms (GCM) 10K type strain sequencing project: providing services to taxonomists for standard genome sequencing and annotation.</title>
        <authorList>
            <consortium name="The Broad Institute Genomics Platform"/>
            <consortium name="The Broad Institute Genome Sequencing Center for Infectious Disease"/>
            <person name="Wu L."/>
            <person name="Ma J."/>
        </authorList>
    </citation>
    <scope>NUCLEOTIDE SEQUENCE [LARGE SCALE GENOMIC DNA]</scope>
    <source>
        <strain evidence="10">JCM 15591</strain>
    </source>
</reference>
<sequence length="738" mass="78615">MTMTRVRAEGALGRGRDSVRQQWRDARDRFVASDPGLTRLRHGTRAVVATSTTVVLQAILSTAAGAPRPAALMHVMIGGIVALNLATTLKDTRRRAIVTTASAAAGGAVVGAASSVLADPWRPVALTVFVAVTFLAVWVRRFGPRWFTAGFVMWQAHFFGLFLHPPASALPGILLAAVISTAWVGLLLVTILARDPEATLQRTVTALRAQARSVLSACLDVLADPASESARRALRAHLIKTSEVALLFDGQLADARALPEGVSPLRLRQWIIDLEIGVDEVAGAVVELADRPRDDAASAVGGTRHTEMAMRRALTELGWSRFDEARMALAVLRQDAHWGEHAARRFVLGGDLLLTSVEDWNSGTVLEQARAENQPGYQPVVQVSGDALPGSAALAGKAVALDAEHWWSPGRMAFTTRQAIQAATAAALALLLGDLISPGRSYWAAIAAFVTFTGASTTSETTRKAIDRTVGTLVGLVVSIGLAHVTGGQHVVAGALMLLGIFLAFYVQALSTTWMICLITIVLGQLYELLRDYTEHLLWIRLAETAAGAAAGIFVTYAVLPVASGDTLVLARRQLLTTLADLLERVGGAVRVPPSFTDRATIYREVVALDEAARQLASAHDSLIRPRVFDADHAGRRHRVAVLVVCASAARSLVQAALALPADPSPVAEDVCRALAAEARRLADVPDLKDQRPTRADAPGIAGEIAEILSGTTDLPVVFTRRCRRLADALGLLSPRAR</sequence>
<organism evidence="9 10">
    <name type="scientific">Nostocoides vanveenii</name>
    <dbReference type="NCBI Taxonomy" id="330835"/>
    <lineage>
        <taxon>Bacteria</taxon>
        <taxon>Bacillati</taxon>
        <taxon>Actinomycetota</taxon>
        <taxon>Actinomycetes</taxon>
        <taxon>Micrococcales</taxon>
        <taxon>Intrasporangiaceae</taxon>
        <taxon>Nostocoides</taxon>
    </lineage>
</organism>
<evidence type="ECO:0000256" key="2">
    <source>
        <dbReference type="ARBA" id="ARBA00022475"/>
    </source>
</evidence>
<evidence type="ECO:0000256" key="5">
    <source>
        <dbReference type="ARBA" id="ARBA00023136"/>
    </source>
</evidence>
<evidence type="ECO:0000313" key="10">
    <source>
        <dbReference type="Proteomes" id="UP001501475"/>
    </source>
</evidence>
<evidence type="ECO:0000256" key="4">
    <source>
        <dbReference type="ARBA" id="ARBA00022989"/>
    </source>
</evidence>
<feature type="transmembrane region" description="Helical" evidence="7">
    <location>
        <begin position="470"/>
        <end position="487"/>
    </location>
</feature>
<dbReference type="InterPro" id="IPR049453">
    <property type="entry name" value="Memb_transporter_dom"/>
</dbReference>
<evidence type="ECO:0000256" key="3">
    <source>
        <dbReference type="ARBA" id="ARBA00022692"/>
    </source>
</evidence>
<keyword evidence="4 7" id="KW-1133">Transmembrane helix</keyword>
<evidence type="ECO:0000313" key="9">
    <source>
        <dbReference type="EMBL" id="GAA1766471.1"/>
    </source>
</evidence>
<evidence type="ECO:0000256" key="6">
    <source>
        <dbReference type="ARBA" id="ARBA00043993"/>
    </source>
</evidence>
<gene>
    <name evidence="9" type="ORF">GCM10009810_26630</name>
</gene>
<name>A0ABP4WZ36_9MICO</name>
<protein>
    <submittedName>
        <fullName evidence="9">FUSC family protein</fullName>
    </submittedName>
</protein>
<feature type="transmembrane region" description="Helical" evidence="7">
    <location>
        <begin position="169"/>
        <end position="193"/>
    </location>
</feature>
<keyword evidence="3 7" id="KW-0812">Transmembrane</keyword>
<evidence type="ECO:0000259" key="8">
    <source>
        <dbReference type="Pfam" id="PF13515"/>
    </source>
</evidence>
<comment type="similarity">
    <text evidence="6">Belongs to the YccS/YhfK family.</text>
</comment>
<feature type="transmembrane region" description="Helical" evidence="7">
    <location>
        <begin position="538"/>
        <end position="560"/>
    </location>
</feature>
<evidence type="ECO:0000256" key="1">
    <source>
        <dbReference type="ARBA" id="ARBA00004651"/>
    </source>
</evidence>
<dbReference type="PANTHER" id="PTHR30509">
    <property type="entry name" value="P-HYDROXYBENZOIC ACID EFFLUX PUMP SUBUNIT-RELATED"/>
    <property type="match status" value="1"/>
</dbReference>
<accession>A0ABP4WZ36</accession>
<keyword evidence="2" id="KW-1003">Cell membrane</keyword>
<proteinExistence type="inferred from homology"/>
<dbReference type="EMBL" id="BAAAPN010000057">
    <property type="protein sequence ID" value="GAA1766471.1"/>
    <property type="molecule type" value="Genomic_DNA"/>
</dbReference>
<feature type="transmembrane region" description="Helical" evidence="7">
    <location>
        <begin position="123"/>
        <end position="139"/>
    </location>
</feature>
<feature type="transmembrane region" description="Helical" evidence="7">
    <location>
        <begin position="71"/>
        <end position="89"/>
    </location>
</feature>
<comment type="subcellular location">
    <subcellularLocation>
        <location evidence="1">Cell membrane</location>
        <topology evidence="1">Multi-pass membrane protein</topology>
    </subcellularLocation>
</comment>
<keyword evidence="10" id="KW-1185">Reference proteome</keyword>